<accession>A0A0S1SQ45</accession>
<dbReference type="KEGG" id="prf:PeribacterA2_0065"/>
<accession>A0A0S1STF8</accession>
<protein>
    <submittedName>
        <fullName evidence="1">Uncharacterized protein</fullName>
    </submittedName>
</protein>
<accession>A0A0S1SL03</accession>
<reference evidence="2" key="1">
    <citation type="submission" date="2015-10" db="EMBL/GenBank/DDBJ databases">
        <title>Analysis of five complete genome sequences for members of the class Peribacteria in the recently recognized Peregrinibacteria bacterial phylum.</title>
        <authorList>
            <person name="Anantharaman K."/>
            <person name="Brown C.T."/>
            <person name="Burstein D."/>
            <person name="Castelle C.J."/>
            <person name="Probst A.J."/>
            <person name="Thomas B.C."/>
            <person name="Williams K.H."/>
            <person name="Banfield J.F."/>
        </authorList>
    </citation>
    <scope>NUCLEOTIDE SEQUENCE [LARGE SCALE GENOMIC DNA]</scope>
</reference>
<dbReference type="Proteomes" id="UP000069135">
    <property type="component" value="Chromosome"/>
</dbReference>
<accession>A0A0S1SGH2</accession>
<dbReference type="EMBL" id="CP013065">
    <property type="protein sequence ID" value="ALM12769.1"/>
    <property type="molecule type" value="Genomic_DNA"/>
</dbReference>
<evidence type="ECO:0000313" key="1">
    <source>
        <dbReference type="EMBL" id="ALM12769.1"/>
    </source>
</evidence>
<sequence length="59" mass="6639">MKKAPTEETLLSHRHIERLDRAGAALALADHDGEPSPFEVPELEEWMQALERDDGKTEA</sequence>
<accession>A0A0S1SPF1</accession>
<gene>
    <name evidence="1" type="ORF">PeribacterD1_0065</name>
</gene>
<evidence type="ECO:0000313" key="2">
    <source>
        <dbReference type="Proteomes" id="UP000069135"/>
    </source>
</evidence>
<organism evidence="1 2">
    <name type="scientific">Candidatus Peribacter riflensis</name>
    <dbReference type="NCBI Taxonomy" id="1735162"/>
    <lineage>
        <taxon>Bacteria</taxon>
        <taxon>Candidatus Peregrinibacteriota</taxon>
        <taxon>Candidatus Peribacteria</taxon>
        <taxon>Candidatus Peribacterales</taxon>
        <taxon>Candidatus Peribacteraceae</taxon>
        <taxon>Candidatus Peribacter</taxon>
    </lineage>
</organism>
<reference evidence="1 2" key="2">
    <citation type="journal article" date="2016" name="PeerJ">
        <title>Analysis of five complete genome sequences for members of the class Peribacteria in the recently recognized Peregrinibacteria bacterial phylum.</title>
        <authorList>
            <person name="Anantharaman K."/>
            <person name="Brown C.T."/>
            <person name="Burstein D."/>
            <person name="Castelle C.J."/>
            <person name="Probst A.J."/>
            <person name="Thomas B.C."/>
            <person name="Williams K.H."/>
            <person name="Banfield J.F."/>
        </authorList>
    </citation>
    <scope>NUCLEOTIDE SEQUENCE [LARGE SCALE GENOMIC DNA]</scope>
    <source>
        <strain evidence="1">RIFOXYD1_FULL_PER-ii_59_16</strain>
    </source>
</reference>
<proteinExistence type="predicted"/>
<dbReference type="AlphaFoldDB" id="A0A0S1SL03"/>
<name>A0A0S1SL03_9BACT</name>